<dbReference type="Proteomes" id="UP000887574">
    <property type="component" value="Unplaced"/>
</dbReference>
<protein>
    <submittedName>
        <fullName evidence="3">Uncharacterized protein</fullName>
    </submittedName>
</protein>
<dbReference type="AlphaFoldDB" id="A0A915CN20"/>
<keyword evidence="2" id="KW-1185">Reference proteome</keyword>
<evidence type="ECO:0000313" key="3">
    <source>
        <dbReference type="WBParaSite" id="jg10348"/>
    </source>
</evidence>
<organism evidence="2 3">
    <name type="scientific">Ditylenchus dipsaci</name>
    <dbReference type="NCBI Taxonomy" id="166011"/>
    <lineage>
        <taxon>Eukaryota</taxon>
        <taxon>Metazoa</taxon>
        <taxon>Ecdysozoa</taxon>
        <taxon>Nematoda</taxon>
        <taxon>Chromadorea</taxon>
        <taxon>Rhabditida</taxon>
        <taxon>Tylenchina</taxon>
        <taxon>Tylenchomorpha</taxon>
        <taxon>Sphaerularioidea</taxon>
        <taxon>Anguinidae</taxon>
        <taxon>Anguininae</taxon>
        <taxon>Ditylenchus</taxon>
    </lineage>
</organism>
<sequence>MEGQVITFGAHKFGQLGRRPSSSNDKDWFAEPTILPGYGYAYGKLASWVGAQSDCTFIQCQNKYSPKPTLPTATSLPIKTSALSCLPTKGSTLEAMLLSDGRGQPTSSTSSLTHMTLIQ</sequence>
<accession>A0A915CN20</accession>
<proteinExistence type="predicted"/>
<feature type="compositionally biased region" description="Low complexity" evidence="1">
    <location>
        <begin position="106"/>
        <end position="119"/>
    </location>
</feature>
<evidence type="ECO:0000313" key="2">
    <source>
        <dbReference type="Proteomes" id="UP000887574"/>
    </source>
</evidence>
<feature type="region of interest" description="Disordered" evidence="1">
    <location>
        <begin position="99"/>
        <end position="119"/>
    </location>
</feature>
<name>A0A915CN20_9BILA</name>
<evidence type="ECO:0000256" key="1">
    <source>
        <dbReference type="SAM" id="MobiDB-lite"/>
    </source>
</evidence>
<reference evidence="3" key="1">
    <citation type="submission" date="2022-11" db="UniProtKB">
        <authorList>
            <consortium name="WormBaseParasite"/>
        </authorList>
    </citation>
    <scope>IDENTIFICATION</scope>
</reference>
<dbReference type="WBParaSite" id="jg10348">
    <property type="protein sequence ID" value="jg10348"/>
    <property type="gene ID" value="jg10348"/>
</dbReference>